<reference evidence="3" key="1">
    <citation type="journal article" date="2019" name="Int. J. Syst. Evol. Microbiol.">
        <title>The Global Catalogue of Microorganisms (GCM) 10K type strain sequencing project: providing services to taxonomists for standard genome sequencing and annotation.</title>
        <authorList>
            <consortium name="The Broad Institute Genomics Platform"/>
            <consortium name="The Broad Institute Genome Sequencing Center for Infectious Disease"/>
            <person name="Wu L."/>
            <person name="Ma J."/>
        </authorList>
    </citation>
    <scope>NUCLEOTIDE SEQUENCE [LARGE SCALE GENOMIC DNA]</scope>
    <source>
        <strain evidence="3">JCM 4866</strain>
    </source>
</reference>
<gene>
    <name evidence="2" type="ORF">GCM10010383_16510</name>
</gene>
<evidence type="ECO:0000256" key="1">
    <source>
        <dbReference type="SAM" id="MobiDB-lite"/>
    </source>
</evidence>
<evidence type="ECO:0000313" key="2">
    <source>
        <dbReference type="EMBL" id="GGW88383.1"/>
    </source>
</evidence>
<evidence type="ECO:0000313" key="3">
    <source>
        <dbReference type="Proteomes" id="UP000617743"/>
    </source>
</evidence>
<organism evidence="2 3">
    <name type="scientific">Streptomyces lomondensis</name>
    <dbReference type="NCBI Taxonomy" id="68229"/>
    <lineage>
        <taxon>Bacteria</taxon>
        <taxon>Bacillati</taxon>
        <taxon>Actinomycetota</taxon>
        <taxon>Actinomycetes</taxon>
        <taxon>Kitasatosporales</taxon>
        <taxon>Streptomycetaceae</taxon>
        <taxon>Streptomyces</taxon>
    </lineage>
</organism>
<sequence length="63" mass="6537">MGARGCADMRLRRVGANNHDEPAAPENTKPHGENAQFNIARAAKASPRTRSAAASSTTSTTSA</sequence>
<comment type="caution">
    <text evidence="2">The sequence shown here is derived from an EMBL/GenBank/DDBJ whole genome shotgun (WGS) entry which is preliminary data.</text>
</comment>
<accession>A0ABQ2WZY0</accession>
<dbReference type="EMBL" id="BMWC01000002">
    <property type="protein sequence ID" value="GGW88383.1"/>
    <property type="molecule type" value="Genomic_DNA"/>
</dbReference>
<dbReference type="Proteomes" id="UP000617743">
    <property type="component" value="Unassembled WGS sequence"/>
</dbReference>
<feature type="region of interest" description="Disordered" evidence="1">
    <location>
        <begin position="42"/>
        <end position="63"/>
    </location>
</feature>
<name>A0ABQ2WZY0_9ACTN</name>
<proteinExistence type="predicted"/>
<protein>
    <submittedName>
        <fullName evidence="2">Uncharacterized protein</fullName>
    </submittedName>
</protein>
<keyword evidence="3" id="KW-1185">Reference proteome</keyword>